<dbReference type="PANTHER" id="PTHR43289">
    <property type="entry name" value="MITOGEN-ACTIVATED PROTEIN KINASE KINASE KINASE 20-RELATED"/>
    <property type="match status" value="1"/>
</dbReference>
<feature type="region of interest" description="Disordered" evidence="6">
    <location>
        <begin position="100"/>
        <end position="126"/>
    </location>
</feature>
<evidence type="ECO:0000256" key="3">
    <source>
        <dbReference type="ARBA" id="ARBA00022777"/>
    </source>
</evidence>
<dbReference type="PROSITE" id="PS00107">
    <property type="entry name" value="PROTEIN_KINASE_ATP"/>
    <property type="match status" value="1"/>
</dbReference>
<feature type="domain" description="Protein kinase" evidence="8">
    <location>
        <begin position="181"/>
        <end position="347"/>
    </location>
</feature>
<feature type="binding site" evidence="5">
    <location>
        <position position="210"/>
    </location>
    <ligand>
        <name>ATP</name>
        <dbReference type="ChEBI" id="CHEBI:30616"/>
    </ligand>
</feature>
<dbReference type="Proteomes" id="UP000748308">
    <property type="component" value="Unassembled WGS sequence"/>
</dbReference>
<dbReference type="Pfam" id="PF00069">
    <property type="entry name" value="Pkinase"/>
    <property type="match status" value="1"/>
</dbReference>
<dbReference type="AlphaFoldDB" id="A0A937X9J5"/>
<dbReference type="SMART" id="SM00220">
    <property type="entry name" value="S_TKc"/>
    <property type="match status" value="1"/>
</dbReference>
<dbReference type="InterPro" id="IPR008271">
    <property type="entry name" value="Ser/Thr_kinase_AS"/>
</dbReference>
<reference evidence="9" key="1">
    <citation type="submission" date="2019-03" db="EMBL/GenBank/DDBJ databases">
        <title>Lake Tanganyika Metagenome-Assembled Genomes (MAGs).</title>
        <authorList>
            <person name="Tran P."/>
        </authorList>
    </citation>
    <scope>NUCLEOTIDE SEQUENCE</scope>
    <source>
        <strain evidence="9">M_DeepCast_400m_m2_100</strain>
    </source>
</reference>
<comment type="caution">
    <text evidence="9">The sequence shown here is derived from an EMBL/GenBank/DDBJ whole genome shotgun (WGS) entry which is preliminary data.</text>
</comment>
<accession>A0A937X9J5</accession>
<dbReference type="PANTHER" id="PTHR43289:SF6">
    <property type="entry name" value="SERINE_THREONINE-PROTEIN KINASE NEKL-3"/>
    <property type="match status" value="1"/>
</dbReference>
<keyword evidence="4 5" id="KW-0067">ATP-binding</keyword>
<dbReference type="PROSITE" id="PS00108">
    <property type="entry name" value="PROTEIN_KINASE_ST"/>
    <property type="match status" value="1"/>
</dbReference>
<keyword evidence="2 5" id="KW-0547">Nucleotide-binding</keyword>
<dbReference type="CDD" id="cd14014">
    <property type="entry name" value="STKc_PknB_like"/>
    <property type="match status" value="1"/>
</dbReference>
<dbReference type="SUPFAM" id="SSF49879">
    <property type="entry name" value="SMAD/FHA domain"/>
    <property type="match status" value="1"/>
</dbReference>
<dbReference type="Pfam" id="PF00498">
    <property type="entry name" value="FHA"/>
    <property type="match status" value="1"/>
</dbReference>
<dbReference type="Gene3D" id="2.60.200.20">
    <property type="match status" value="1"/>
</dbReference>
<organism evidence="9 10">
    <name type="scientific">Eiseniibacteriota bacterium</name>
    <dbReference type="NCBI Taxonomy" id="2212470"/>
    <lineage>
        <taxon>Bacteria</taxon>
        <taxon>Candidatus Eiseniibacteriota</taxon>
    </lineage>
</organism>
<dbReference type="GO" id="GO:0005524">
    <property type="term" value="F:ATP binding"/>
    <property type="evidence" value="ECO:0007669"/>
    <property type="project" value="UniProtKB-UniRule"/>
</dbReference>
<dbReference type="SMART" id="SM00240">
    <property type="entry name" value="FHA"/>
    <property type="match status" value="1"/>
</dbReference>
<feature type="domain" description="FHA" evidence="7">
    <location>
        <begin position="25"/>
        <end position="76"/>
    </location>
</feature>
<gene>
    <name evidence="9" type="ORF">FJY75_07640</name>
</gene>
<keyword evidence="1" id="KW-0808">Transferase</keyword>
<dbReference type="InterPro" id="IPR000719">
    <property type="entry name" value="Prot_kinase_dom"/>
</dbReference>
<sequence>MRVVLRIESGVAAGREFSFAGPDRFLVGRAREAHLRLPENEPFVSRNHCLFEISPPNLYLRDLESLNGTYVNGTRTAATCLQHGDHVRIGNTVMTVLVDPSETDSCDPPRHDHAPTAATAPDASRGEELRAVRTVVCAECGRAASRGLEGDADVWDSLLYLCRDCAARAQQATGPLPMNGYHLLAELGRGGMGVVYKAWRESNGRLVALKKLLPQGLTDRQANELFQREMTVLRQLSHRHIVPLIDHGRTDQGMFFVSEYMDGGDLNRLMAEVRGAPLGMAEASRYTCEVLSALEWAHQCGFVHRDVKPSNILLRRTGKSMFTAKLSDFGLAKSFVEAGGSYMTRRG</sequence>
<dbReference type="SUPFAM" id="SSF56112">
    <property type="entry name" value="Protein kinase-like (PK-like)"/>
    <property type="match status" value="1"/>
</dbReference>
<evidence type="ECO:0000256" key="4">
    <source>
        <dbReference type="ARBA" id="ARBA00022840"/>
    </source>
</evidence>
<protein>
    <submittedName>
        <fullName evidence="9">Protein kinase</fullName>
    </submittedName>
</protein>
<dbReference type="PROSITE" id="PS50011">
    <property type="entry name" value="PROTEIN_KINASE_DOM"/>
    <property type="match status" value="1"/>
</dbReference>
<evidence type="ECO:0000256" key="1">
    <source>
        <dbReference type="ARBA" id="ARBA00022679"/>
    </source>
</evidence>
<dbReference type="CDD" id="cd00060">
    <property type="entry name" value="FHA"/>
    <property type="match status" value="1"/>
</dbReference>
<evidence type="ECO:0000256" key="2">
    <source>
        <dbReference type="ARBA" id="ARBA00022741"/>
    </source>
</evidence>
<dbReference type="InterPro" id="IPR017441">
    <property type="entry name" value="Protein_kinase_ATP_BS"/>
</dbReference>
<evidence type="ECO:0000256" key="5">
    <source>
        <dbReference type="PROSITE-ProRule" id="PRU10141"/>
    </source>
</evidence>
<evidence type="ECO:0000259" key="8">
    <source>
        <dbReference type="PROSITE" id="PS50011"/>
    </source>
</evidence>
<evidence type="ECO:0000313" key="9">
    <source>
        <dbReference type="EMBL" id="MBM3317710.1"/>
    </source>
</evidence>
<evidence type="ECO:0000256" key="6">
    <source>
        <dbReference type="SAM" id="MobiDB-lite"/>
    </source>
</evidence>
<dbReference type="InterPro" id="IPR008984">
    <property type="entry name" value="SMAD_FHA_dom_sf"/>
</dbReference>
<name>A0A937X9J5_UNCEI</name>
<proteinExistence type="predicted"/>
<dbReference type="Gene3D" id="1.10.510.10">
    <property type="entry name" value="Transferase(Phosphotransferase) domain 1"/>
    <property type="match status" value="1"/>
</dbReference>
<feature type="non-terminal residue" evidence="9">
    <location>
        <position position="347"/>
    </location>
</feature>
<evidence type="ECO:0000259" key="7">
    <source>
        <dbReference type="PROSITE" id="PS50006"/>
    </source>
</evidence>
<keyword evidence="3 9" id="KW-0418">Kinase</keyword>
<dbReference type="EMBL" id="VGIY01000173">
    <property type="protein sequence ID" value="MBM3317710.1"/>
    <property type="molecule type" value="Genomic_DNA"/>
</dbReference>
<dbReference type="GO" id="GO:0004674">
    <property type="term" value="F:protein serine/threonine kinase activity"/>
    <property type="evidence" value="ECO:0007669"/>
    <property type="project" value="TreeGrafter"/>
</dbReference>
<evidence type="ECO:0000313" key="10">
    <source>
        <dbReference type="Proteomes" id="UP000748308"/>
    </source>
</evidence>
<dbReference type="PROSITE" id="PS50006">
    <property type="entry name" value="FHA_DOMAIN"/>
    <property type="match status" value="1"/>
</dbReference>
<dbReference type="InterPro" id="IPR011009">
    <property type="entry name" value="Kinase-like_dom_sf"/>
</dbReference>
<dbReference type="InterPro" id="IPR000253">
    <property type="entry name" value="FHA_dom"/>
</dbReference>